<feature type="transmembrane region" description="Helical" evidence="1">
    <location>
        <begin position="140"/>
        <end position="162"/>
    </location>
</feature>
<feature type="transmembrane region" description="Helical" evidence="1">
    <location>
        <begin position="6"/>
        <end position="24"/>
    </location>
</feature>
<dbReference type="EMBL" id="FNNG01000022">
    <property type="protein sequence ID" value="SDX81112.1"/>
    <property type="molecule type" value="Genomic_DNA"/>
</dbReference>
<dbReference type="OrthoDB" id="9789229at2"/>
<sequence>MVVDLFLYFTVYSFMGWIMETAFASITQKKFINRGFLIGPFTPIYGFGAIMIIQSSTWIGNMFGNYYISLLMCIVISTLLVTALEFITGYALEKVFNAKWWDYSNNMMNLKGYICLSYSLLWGLLAFLLIQVVHPLITQFIYLIPVSAKRYITALLAVYFLVDTYKSVISTLNLRKAIINHANLSESKYKDIIIKYKRIFLAFPRLLISIESVLSREVRSILNGGINRIKVKIRTDFKFEEEYKDCINDLISHEITRSMKNYKHHGDVNCLEHSLYVSYISYKICKKLGMDYRSAARGGLLHDFYLYDWHIEKPYKGLHGFVHPDIALQNADKFFSLNSIEKDIIKKHMWPLTVKPPRYKESFVVLMIDKYCAFMEIIKFGRRKKVKRLKEIFDI</sequence>
<dbReference type="Proteomes" id="UP000198828">
    <property type="component" value="Unassembled WGS sequence"/>
</dbReference>
<keyword evidence="3" id="KW-1185">Reference proteome</keyword>
<reference evidence="2 3" key="1">
    <citation type="submission" date="2016-10" db="EMBL/GenBank/DDBJ databases">
        <authorList>
            <person name="de Groot N.N."/>
        </authorList>
    </citation>
    <scope>NUCLEOTIDE SEQUENCE [LARGE SCALE GENOMIC DNA]</scope>
    <source>
        <strain evidence="2 3">DSM 23310</strain>
    </source>
</reference>
<organism evidence="2 3">
    <name type="scientific">Tepidimicrobium xylanilyticum</name>
    <dbReference type="NCBI Taxonomy" id="1123352"/>
    <lineage>
        <taxon>Bacteria</taxon>
        <taxon>Bacillati</taxon>
        <taxon>Bacillota</taxon>
        <taxon>Tissierellia</taxon>
        <taxon>Tissierellales</taxon>
        <taxon>Tepidimicrobiaceae</taxon>
        <taxon>Tepidimicrobium</taxon>
    </lineage>
</organism>
<keyword evidence="1" id="KW-1133">Transmembrane helix</keyword>
<dbReference type="Gene3D" id="1.10.3210.10">
    <property type="entry name" value="Hypothetical protein af1432"/>
    <property type="match status" value="1"/>
</dbReference>
<keyword evidence="1" id="KW-0812">Transmembrane</keyword>
<feature type="transmembrane region" description="Helical" evidence="1">
    <location>
        <begin position="113"/>
        <end position="134"/>
    </location>
</feature>
<evidence type="ECO:0000313" key="3">
    <source>
        <dbReference type="Proteomes" id="UP000198828"/>
    </source>
</evidence>
<gene>
    <name evidence="2" type="ORF">SAMN05660923_02978</name>
</gene>
<protein>
    <submittedName>
        <fullName evidence="2">Uncharacterized membrane protein</fullName>
    </submittedName>
</protein>
<proteinExistence type="predicted"/>
<keyword evidence="1" id="KW-0472">Membrane</keyword>
<feature type="transmembrane region" description="Helical" evidence="1">
    <location>
        <begin position="66"/>
        <end position="92"/>
    </location>
</feature>
<dbReference type="Pfam" id="PF06541">
    <property type="entry name" value="ABC_trans_CmpB"/>
    <property type="match status" value="1"/>
</dbReference>
<evidence type="ECO:0000313" key="2">
    <source>
        <dbReference type="EMBL" id="SDX81112.1"/>
    </source>
</evidence>
<evidence type="ECO:0000256" key="1">
    <source>
        <dbReference type="SAM" id="Phobius"/>
    </source>
</evidence>
<dbReference type="AlphaFoldDB" id="A0A1H3EQT2"/>
<feature type="transmembrane region" description="Helical" evidence="1">
    <location>
        <begin position="36"/>
        <end position="54"/>
    </location>
</feature>
<name>A0A1H3EQT2_9FIRM</name>
<dbReference type="RefSeq" id="WP_093755038.1">
    <property type="nucleotide sequence ID" value="NZ_FNNG01000022.1"/>
</dbReference>
<accession>A0A1H3EQT2</accession>
<dbReference type="SUPFAM" id="SSF109604">
    <property type="entry name" value="HD-domain/PDEase-like"/>
    <property type="match status" value="1"/>
</dbReference>
<dbReference type="InterPro" id="IPR010540">
    <property type="entry name" value="CmpB_TMEM229"/>
</dbReference>